<dbReference type="KEGG" id="clu:CLUG_03090"/>
<feature type="compositionally biased region" description="Low complexity" evidence="1">
    <location>
        <begin position="144"/>
        <end position="156"/>
    </location>
</feature>
<dbReference type="Proteomes" id="UP000007703">
    <property type="component" value="Unassembled WGS sequence"/>
</dbReference>
<dbReference type="AlphaFoldDB" id="C4Y3H7"/>
<name>C4Y3H7_CLAL4</name>
<accession>C4Y3H7</accession>
<feature type="region of interest" description="Disordered" evidence="1">
    <location>
        <begin position="144"/>
        <end position="166"/>
    </location>
</feature>
<proteinExistence type="predicted"/>
<dbReference type="EMBL" id="CH408078">
    <property type="protein sequence ID" value="EEQ38964.1"/>
    <property type="molecule type" value="Genomic_DNA"/>
</dbReference>
<dbReference type="RefSeq" id="XP_002617646.1">
    <property type="nucleotide sequence ID" value="XM_002617600.1"/>
</dbReference>
<dbReference type="VEuPathDB" id="FungiDB:CLUG_03090"/>
<keyword evidence="2" id="KW-0732">Signal</keyword>
<evidence type="ECO:0008006" key="5">
    <source>
        <dbReference type="Google" id="ProtNLM"/>
    </source>
</evidence>
<sequence length="166" mass="18500">MYFHSRWGHLVVVVAWLTQVLGSVNTATVPASRRFLFFHLHPVCLVVLASTASASNVTVADVSRNLVWVLHGAFTFEDWVFHVENIHTFHLTQQFESFQTSGLVQVGWDSSWLGTRTDQGRVWTRNLGQLKGRFGFNFGRLGQDSAGGQQSGSSGSTNKCTREPKC</sequence>
<feature type="signal peptide" evidence="2">
    <location>
        <begin position="1"/>
        <end position="22"/>
    </location>
</feature>
<evidence type="ECO:0000256" key="1">
    <source>
        <dbReference type="SAM" id="MobiDB-lite"/>
    </source>
</evidence>
<dbReference type="GeneID" id="8498244"/>
<feature type="chain" id="PRO_5002946315" description="Secreted protein" evidence="2">
    <location>
        <begin position="23"/>
        <end position="166"/>
    </location>
</feature>
<evidence type="ECO:0000256" key="2">
    <source>
        <dbReference type="SAM" id="SignalP"/>
    </source>
</evidence>
<protein>
    <recommendedName>
        <fullName evidence="5">Secreted protein</fullName>
    </recommendedName>
</protein>
<organism evidence="3 4">
    <name type="scientific">Clavispora lusitaniae (strain ATCC 42720)</name>
    <name type="common">Yeast</name>
    <name type="synonym">Candida lusitaniae</name>
    <dbReference type="NCBI Taxonomy" id="306902"/>
    <lineage>
        <taxon>Eukaryota</taxon>
        <taxon>Fungi</taxon>
        <taxon>Dikarya</taxon>
        <taxon>Ascomycota</taxon>
        <taxon>Saccharomycotina</taxon>
        <taxon>Pichiomycetes</taxon>
        <taxon>Metschnikowiaceae</taxon>
        <taxon>Clavispora</taxon>
    </lineage>
</organism>
<evidence type="ECO:0000313" key="3">
    <source>
        <dbReference type="EMBL" id="EEQ38964.1"/>
    </source>
</evidence>
<gene>
    <name evidence="3" type="ORF">CLUG_03090</name>
</gene>
<dbReference type="InParanoid" id="C4Y3H7"/>
<dbReference type="HOGENOM" id="CLU_1602514_0_0_1"/>
<evidence type="ECO:0000313" key="4">
    <source>
        <dbReference type="Proteomes" id="UP000007703"/>
    </source>
</evidence>
<reference evidence="3 4" key="1">
    <citation type="journal article" date="2009" name="Nature">
        <title>Evolution of pathogenicity and sexual reproduction in eight Candida genomes.</title>
        <authorList>
            <person name="Butler G."/>
            <person name="Rasmussen M.D."/>
            <person name="Lin M.F."/>
            <person name="Santos M.A."/>
            <person name="Sakthikumar S."/>
            <person name="Munro C.A."/>
            <person name="Rheinbay E."/>
            <person name="Grabherr M."/>
            <person name="Forche A."/>
            <person name="Reedy J.L."/>
            <person name="Agrafioti I."/>
            <person name="Arnaud M.B."/>
            <person name="Bates S."/>
            <person name="Brown A.J."/>
            <person name="Brunke S."/>
            <person name="Costanzo M.C."/>
            <person name="Fitzpatrick D.A."/>
            <person name="de Groot P.W."/>
            <person name="Harris D."/>
            <person name="Hoyer L.L."/>
            <person name="Hube B."/>
            <person name="Klis F.M."/>
            <person name="Kodira C."/>
            <person name="Lennard N."/>
            <person name="Logue M.E."/>
            <person name="Martin R."/>
            <person name="Neiman A.M."/>
            <person name="Nikolaou E."/>
            <person name="Quail M.A."/>
            <person name="Quinn J."/>
            <person name="Santos M.C."/>
            <person name="Schmitzberger F.F."/>
            <person name="Sherlock G."/>
            <person name="Shah P."/>
            <person name="Silverstein K.A."/>
            <person name="Skrzypek M.S."/>
            <person name="Soll D."/>
            <person name="Staggs R."/>
            <person name="Stansfield I."/>
            <person name="Stumpf M.P."/>
            <person name="Sudbery P.E."/>
            <person name="Srikantha T."/>
            <person name="Zeng Q."/>
            <person name="Berman J."/>
            <person name="Berriman M."/>
            <person name="Heitman J."/>
            <person name="Gow N.A."/>
            <person name="Lorenz M.C."/>
            <person name="Birren B.W."/>
            <person name="Kellis M."/>
            <person name="Cuomo C.A."/>
        </authorList>
    </citation>
    <scope>NUCLEOTIDE SEQUENCE [LARGE SCALE GENOMIC DNA]</scope>
    <source>
        <strain evidence="3 4">ATCC 42720</strain>
    </source>
</reference>